<accession>A0A6C0CF43</accession>
<protein>
    <submittedName>
        <fullName evidence="1">Uncharacterized protein</fullName>
    </submittedName>
</protein>
<proteinExistence type="predicted"/>
<sequence length="108" mass="12233">MNFKIVIFSFVLFVNNVVDAFISFSPKMPLINKPSDKLNIFPNLYLTENNFGGSGGGNNLINNGGGSGDDGDDDDYKYFYWIVILNMCMIRTTINNTNLFDLMNYLHK</sequence>
<evidence type="ECO:0000313" key="1">
    <source>
        <dbReference type="EMBL" id="QHT02917.1"/>
    </source>
</evidence>
<name>A0A6C0CF43_9ZZZZ</name>
<dbReference type="AlphaFoldDB" id="A0A6C0CF43"/>
<organism evidence="1">
    <name type="scientific">viral metagenome</name>
    <dbReference type="NCBI Taxonomy" id="1070528"/>
    <lineage>
        <taxon>unclassified sequences</taxon>
        <taxon>metagenomes</taxon>
        <taxon>organismal metagenomes</taxon>
    </lineage>
</organism>
<reference evidence="1" key="1">
    <citation type="journal article" date="2020" name="Nature">
        <title>Giant virus diversity and host interactions through global metagenomics.</title>
        <authorList>
            <person name="Schulz F."/>
            <person name="Roux S."/>
            <person name="Paez-Espino D."/>
            <person name="Jungbluth S."/>
            <person name="Walsh D.A."/>
            <person name="Denef V.J."/>
            <person name="McMahon K.D."/>
            <person name="Konstantinidis K.T."/>
            <person name="Eloe-Fadrosh E.A."/>
            <person name="Kyrpides N.C."/>
            <person name="Woyke T."/>
        </authorList>
    </citation>
    <scope>NUCLEOTIDE SEQUENCE</scope>
    <source>
        <strain evidence="1">GVMAG-M-3300020727-4</strain>
    </source>
</reference>
<dbReference type="EMBL" id="MN739403">
    <property type="protein sequence ID" value="QHT02917.1"/>
    <property type="molecule type" value="Genomic_DNA"/>
</dbReference>